<reference evidence="1 2" key="1">
    <citation type="submission" date="2021-06" db="EMBL/GenBank/DDBJ databases">
        <title>Caerostris extrusa draft genome.</title>
        <authorList>
            <person name="Kono N."/>
            <person name="Arakawa K."/>
        </authorList>
    </citation>
    <scope>NUCLEOTIDE SEQUENCE [LARGE SCALE GENOMIC DNA]</scope>
</reference>
<gene>
    <name evidence="1" type="ORF">CEXT_585231</name>
</gene>
<keyword evidence="2" id="KW-1185">Reference proteome</keyword>
<protein>
    <recommendedName>
        <fullName evidence="3">Ribosomal protein S10</fullName>
    </recommendedName>
</protein>
<evidence type="ECO:0000313" key="1">
    <source>
        <dbReference type="EMBL" id="GIY09240.1"/>
    </source>
</evidence>
<sequence>MRKIPNQKTCVVPFRIGDTHPFEIRQPEEKRVINLLGREAVLIFFAFSPPRRLMNAIRCLSHPQPNENRFEVSAPLTSRQFLFKVIVSFERRLHNKEVIGRV</sequence>
<accession>A0AAV4QIH9</accession>
<organism evidence="1 2">
    <name type="scientific">Caerostris extrusa</name>
    <name type="common">Bark spider</name>
    <name type="synonym">Caerostris bankana</name>
    <dbReference type="NCBI Taxonomy" id="172846"/>
    <lineage>
        <taxon>Eukaryota</taxon>
        <taxon>Metazoa</taxon>
        <taxon>Ecdysozoa</taxon>
        <taxon>Arthropoda</taxon>
        <taxon>Chelicerata</taxon>
        <taxon>Arachnida</taxon>
        <taxon>Araneae</taxon>
        <taxon>Araneomorphae</taxon>
        <taxon>Entelegynae</taxon>
        <taxon>Araneoidea</taxon>
        <taxon>Araneidae</taxon>
        <taxon>Caerostris</taxon>
    </lineage>
</organism>
<evidence type="ECO:0008006" key="3">
    <source>
        <dbReference type="Google" id="ProtNLM"/>
    </source>
</evidence>
<name>A0AAV4QIH9_CAEEX</name>
<evidence type="ECO:0000313" key="2">
    <source>
        <dbReference type="Proteomes" id="UP001054945"/>
    </source>
</evidence>
<dbReference type="Proteomes" id="UP001054945">
    <property type="component" value="Unassembled WGS sequence"/>
</dbReference>
<dbReference type="AlphaFoldDB" id="A0AAV4QIH9"/>
<dbReference type="EMBL" id="BPLR01006345">
    <property type="protein sequence ID" value="GIY09240.1"/>
    <property type="molecule type" value="Genomic_DNA"/>
</dbReference>
<comment type="caution">
    <text evidence="1">The sequence shown here is derived from an EMBL/GenBank/DDBJ whole genome shotgun (WGS) entry which is preliminary data.</text>
</comment>
<proteinExistence type="predicted"/>